<reference evidence="1 2" key="1">
    <citation type="submission" date="2023-06" db="EMBL/GenBank/DDBJ databases">
        <authorList>
            <person name="Yushchuk O."/>
            <person name="Binda E."/>
            <person name="Ruckert-Reed C."/>
            <person name="Fedorenko V."/>
            <person name="Kalinowski J."/>
            <person name="Marinelli F."/>
        </authorList>
    </citation>
    <scope>NUCLEOTIDE SEQUENCE [LARGE SCALE GENOMIC DNA]</scope>
    <source>
        <strain evidence="1 2">NRRL 3884</strain>
    </source>
</reference>
<keyword evidence="2" id="KW-1185">Reference proteome</keyword>
<evidence type="ECO:0000313" key="1">
    <source>
        <dbReference type="EMBL" id="WIM99392.1"/>
    </source>
</evidence>
<dbReference type="RefSeq" id="WP_284920830.1">
    <property type="nucleotide sequence ID" value="NZ_CP126980.1"/>
</dbReference>
<gene>
    <name evidence="1" type="ORF">ACTOB_003043</name>
</gene>
<dbReference type="EMBL" id="CP126980">
    <property type="protein sequence ID" value="WIM99392.1"/>
    <property type="molecule type" value="Genomic_DNA"/>
</dbReference>
<evidence type="ECO:0000313" key="2">
    <source>
        <dbReference type="Proteomes" id="UP001240150"/>
    </source>
</evidence>
<accession>A0ABY8WPP0</accession>
<organism evidence="1 2">
    <name type="scientific">Actinoplanes oblitus</name>
    <dbReference type="NCBI Taxonomy" id="3040509"/>
    <lineage>
        <taxon>Bacteria</taxon>
        <taxon>Bacillati</taxon>
        <taxon>Actinomycetota</taxon>
        <taxon>Actinomycetes</taxon>
        <taxon>Micromonosporales</taxon>
        <taxon>Micromonosporaceae</taxon>
        <taxon>Actinoplanes</taxon>
    </lineage>
</organism>
<name>A0ABY8WPP0_9ACTN</name>
<protein>
    <submittedName>
        <fullName evidence="1">Uncharacterized protein</fullName>
    </submittedName>
</protein>
<proteinExistence type="predicted"/>
<sequence length="70" mass="8121">MNDLNGFEYMGIQKKFGQPFEKLSGAERAMGVYWALVNRKESTPWSVVEKIPMYELVGYFQPEDEADPKE</sequence>
<dbReference type="Proteomes" id="UP001240150">
    <property type="component" value="Chromosome"/>
</dbReference>